<keyword evidence="3" id="KW-1185">Reference proteome</keyword>
<evidence type="ECO:0000256" key="1">
    <source>
        <dbReference type="SAM" id="MobiDB-lite"/>
    </source>
</evidence>
<accession>A0A922CZ02</accession>
<proteinExistence type="predicted"/>
<evidence type="ECO:0000313" key="3">
    <source>
        <dbReference type="Proteomes" id="UP000791440"/>
    </source>
</evidence>
<organism evidence="2 3">
    <name type="scientific">Manduca sexta</name>
    <name type="common">Tobacco hawkmoth</name>
    <name type="synonym">Tobacco hornworm</name>
    <dbReference type="NCBI Taxonomy" id="7130"/>
    <lineage>
        <taxon>Eukaryota</taxon>
        <taxon>Metazoa</taxon>
        <taxon>Ecdysozoa</taxon>
        <taxon>Arthropoda</taxon>
        <taxon>Hexapoda</taxon>
        <taxon>Insecta</taxon>
        <taxon>Pterygota</taxon>
        <taxon>Neoptera</taxon>
        <taxon>Endopterygota</taxon>
        <taxon>Lepidoptera</taxon>
        <taxon>Glossata</taxon>
        <taxon>Ditrysia</taxon>
        <taxon>Bombycoidea</taxon>
        <taxon>Sphingidae</taxon>
        <taxon>Sphinginae</taxon>
        <taxon>Sphingini</taxon>
        <taxon>Manduca</taxon>
    </lineage>
</organism>
<protein>
    <submittedName>
        <fullName evidence="2">Uncharacterized protein</fullName>
    </submittedName>
</protein>
<feature type="region of interest" description="Disordered" evidence="1">
    <location>
        <begin position="39"/>
        <end position="58"/>
    </location>
</feature>
<feature type="non-terminal residue" evidence="2">
    <location>
        <position position="121"/>
    </location>
</feature>
<dbReference type="Proteomes" id="UP000791440">
    <property type="component" value="Unassembled WGS sequence"/>
</dbReference>
<evidence type="ECO:0000313" key="2">
    <source>
        <dbReference type="EMBL" id="KAG6463909.1"/>
    </source>
</evidence>
<gene>
    <name evidence="2" type="ORF">O3G_MSEX014146</name>
</gene>
<dbReference type="AlphaFoldDB" id="A0A922CZ02"/>
<reference evidence="2" key="2">
    <citation type="submission" date="2020-12" db="EMBL/GenBank/DDBJ databases">
        <authorList>
            <person name="Kanost M."/>
        </authorList>
    </citation>
    <scope>NUCLEOTIDE SEQUENCE</scope>
</reference>
<reference evidence="2" key="1">
    <citation type="journal article" date="2016" name="Insect Biochem. Mol. Biol.">
        <title>Multifaceted biological insights from a draft genome sequence of the tobacco hornworm moth, Manduca sexta.</title>
        <authorList>
            <person name="Kanost M.R."/>
            <person name="Arrese E.L."/>
            <person name="Cao X."/>
            <person name="Chen Y.R."/>
            <person name="Chellapilla S."/>
            <person name="Goldsmith M.R."/>
            <person name="Grosse-Wilde E."/>
            <person name="Heckel D.G."/>
            <person name="Herndon N."/>
            <person name="Jiang H."/>
            <person name="Papanicolaou A."/>
            <person name="Qu J."/>
            <person name="Soulages J.L."/>
            <person name="Vogel H."/>
            <person name="Walters J."/>
            <person name="Waterhouse R.M."/>
            <person name="Ahn S.J."/>
            <person name="Almeida F.C."/>
            <person name="An C."/>
            <person name="Aqrawi P."/>
            <person name="Bretschneider A."/>
            <person name="Bryant W.B."/>
            <person name="Bucks S."/>
            <person name="Chao H."/>
            <person name="Chevignon G."/>
            <person name="Christen J.M."/>
            <person name="Clarke D.F."/>
            <person name="Dittmer N.T."/>
            <person name="Ferguson L.C.F."/>
            <person name="Garavelou S."/>
            <person name="Gordon K.H.J."/>
            <person name="Gunaratna R.T."/>
            <person name="Han Y."/>
            <person name="Hauser F."/>
            <person name="He Y."/>
            <person name="Heidel-Fischer H."/>
            <person name="Hirsh A."/>
            <person name="Hu Y."/>
            <person name="Jiang H."/>
            <person name="Kalra D."/>
            <person name="Klinner C."/>
            <person name="Konig C."/>
            <person name="Kovar C."/>
            <person name="Kroll A.R."/>
            <person name="Kuwar S.S."/>
            <person name="Lee S.L."/>
            <person name="Lehman R."/>
            <person name="Li K."/>
            <person name="Li Z."/>
            <person name="Liang H."/>
            <person name="Lovelace S."/>
            <person name="Lu Z."/>
            <person name="Mansfield J.H."/>
            <person name="McCulloch K.J."/>
            <person name="Mathew T."/>
            <person name="Morton B."/>
            <person name="Muzny D.M."/>
            <person name="Neunemann D."/>
            <person name="Ongeri F."/>
            <person name="Pauchet Y."/>
            <person name="Pu L.L."/>
            <person name="Pyrousis I."/>
            <person name="Rao X.J."/>
            <person name="Redding A."/>
            <person name="Roesel C."/>
            <person name="Sanchez-Gracia A."/>
            <person name="Schaack S."/>
            <person name="Shukla A."/>
            <person name="Tetreau G."/>
            <person name="Wang Y."/>
            <person name="Xiong G.H."/>
            <person name="Traut W."/>
            <person name="Walsh T.K."/>
            <person name="Worley K.C."/>
            <person name="Wu D."/>
            <person name="Wu W."/>
            <person name="Wu Y.Q."/>
            <person name="Zhang X."/>
            <person name="Zou Z."/>
            <person name="Zucker H."/>
            <person name="Briscoe A.D."/>
            <person name="Burmester T."/>
            <person name="Clem R.J."/>
            <person name="Feyereisen R."/>
            <person name="Grimmelikhuijzen C.J.P."/>
            <person name="Hamodrakas S.J."/>
            <person name="Hansson B.S."/>
            <person name="Huguet E."/>
            <person name="Jermiin L.S."/>
            <person name="Lan Q."/>
            <person name="Lehman H.K."/>
            <person name="Lorenzen M."/>
            <person name="Merzendorfer H."/>
            <person name="Michalopoulos I."/>
            <person name="Morton D.B."/>
            <person name="Muthukrishnan S."/>
            <person name="Oakeshott J.G."/>
            <person name="Palmer W."/>
            <person name="Park Y."/>
            <person name="Passarelli A.L."/>
            <person name="Rozas J."/>
            <person name="Schwartz L.M."/>
            <person name="Smith W."/>
            <person name="Southgate A."/>
            <person name="Vilcinskas A."/>
            <person name="Vogt R."/>
            <person name="Wang P."/>
            <person name="Werren J."/>
            <person name="Yu X.Q."/>
            <person name="Zhou J.J."/>
            <person name="Brown S.J."/>
            <person name="Scherer S.E."/>
            <person name="Richards S."/>
            <person name="Blissard G.W."/>
        </authorList>
    </citation>
    <scope>NUCLEOTIDE SEQUENCE</scope>
</reference>
<sequence>MTNQTQIHQWNRSKVNRAKFRNKLVQYLVILASLPYSSSLSLPNGDPAPGRSPGPPEVTTVEMETTVMMMTDASDDGCAFARVPSDSDEVVTLSDDESEVNLTVSHPVFEADVLVRGVVYD</sequence>
<dbReference type="EMBL" id="JH669060">
    <property type="protein sequence ID" value="KAG6463909.1"/>
    <property type="molecule type" value="Genomic_DNA"/>
</dbReference>
<comment type="caution">
    <text evidence="2">The sequence shown here is derived from an EMBL/GenBank/DDBJ whole genome shotgun (WGS) entry which is preliminary data.</text>
</comment>
<name>A0A922CZ02_MANSE</name>